<dbReference type="OrthoDB" id="2684236at2759"/>
<dbReference type="Proteomes" id="UP001063166">
    <property type="component" value="Unassembled WGS sequence"/>
</dbReference>
<keyword evidence="2" id="KW-1185">Reference proteome</keyword>
<name>A0A9P3PWJ2_LYOSH</name>
<dbReference type="PANTHER" id="PTHR34365">
    <property type="entry name" value="ENOLASE (DUF1399)"/>
    <property type="match status" value="1"/>
</dbReference>
<dbReference type="InterPro" id="IPR009836">
    <property type="entry name" value="GRDP-like"/>
</dbReference>
<gene>
    <name evidence="1" type="ORF">LshimejAT787_1203380</name>
</gene>
<reference evidence="1" key="1">
    <citation type="submission" date="2022-07" db="EMBL/GenBank/DDBJ databases">
        <title>The genome of Lyophyllum shimeji provides insight into the initial evolution of ectomycorrhizal fungal genome.</title>
        <authorList>
            <person name="Kobayashi Y."/>
            <person name="Shibata T."/>
            <person name="Hirakawa H."/>
            <person name="Shigenobu S."/>
            <person name="Nishiyama T."/>
            <person name="Yamada A."/>
            <person name="Hasebe M."/>
            <person name="Kawaguchi M."/>
        </authorList>
    </citation>
    <scope>NUCLEOTIDE SEQUENCE</scope>
    <source>
        <strain evidence="1">AT787</strain>
    </source>
</reference>
<evidence type="ECO:0000313" key="1">
    <source>
        <dbReference type="EMBL" id="GLB42889.1"/>
    </source>
</evidence>
<proteinExistence type="predicted"/>
<organism evidence="1 2">
    <name type="scientific">Lyophyllum shimeji</name>
    <name type="common">Hon-shimeji</name>
    <name type="synonym">Tricholoma shimeji</name>
    <dbReference type="NCBI Taxonomy" id="47721"/>
    <lineage>
        <taxon>Eukaryota</taxon>
        <taxon>Fungi</taxon>
        <taxon>Dikarya</taxon>
        <taxon>Basidiomycota</taxon>
        <taxon>Agaricomycotina</taxon>
        <taxon>Agaricomycetes</taxon>
        <taxon>Agaricomycetidae</taxon>
        <taxon>Agaricales</taxon>
        <taxon>Tricholomatineae</taxon>
        <taxon>Lyophyllaceae</taxon>
        <taxon>Lyophyllum</taxon>
    </lineage>
</organism>
<sequence>MLHAYMLHPRSFYQDTIRLYPELAVLRGFPLTQIAVRIDDAMAYIPATEQIKFWEAATGEAAAPPLKTTPSDEFKITCPTALILQITDPVISVAAFLNDIARSVSGKGVGVAGTLLSAEGKFDLERSTAITSKIASAVDFPMIKNLRLDDAVYHLQAHSHSMFADIEVEFLSCYGNPGGFSIDLGNAVLRQGSFASIMYHAGSFLELTMKGESAMGPTNEIDLVWHTHQLSVNYRDDLMRLFGWFLDHVDVAPSEILTSALSNADRLWENTFGTPYESYFKTKIFRKQSW</sequence>
<accession>A0A9P3PWJ2</accession>
<comment type="caution">
    <text evidence="1">The sequence shown here is derived from an EMBL/GenBank/DDBJ whole genome shotgun (WGS) entry which is preliminary data.</text>
</comment>
<evidence type="ECO:0000313" key="2">
    <source>
        <dbReference type="Proteomes" id="UP001063166"/>
    </source>
</evidence>
<dbReference type="PANTHER" id="PTHR34365:SF7">
    <property type="entry name" value="GLYCINE-RICH DOMAIN-CONTAINING PROTEIN 1"/>
    <property type="match status" value="1"/>
</dbReference>
<dbReference type="EMBL" id="BRPK01000012">
    <property type="protein sequence ID" value="GLB42889.1"/>
    <property type="molecule type" value="Genomic_DNA"/>
</dbReference>
<protein>
    <submittedName>
        <fullName evidence="1">Uncharacterized protein</fullName>
    </submittedName>
</protein>
<dbReference type="AlphaFoldDB" id="A0A9P3PWJ2"/>